<evidence type="ECO:0000313" key="3">
    <source>
        <dbReference type="Proteomes" id="UP000198280"/>
    </source>
</evidence>
<sequence length="246" mass="25682">MTLTAVQRRALLESDANTGQLSAREPTCAALARQGLAVRYGRTGGYYLTQEGRRVRTELARVELPAPASGAAPAAAPGPEPAPVPERGFAADDGHGTGTAAPRRGAEVASAWSGLLEIRRVLQDGDTTRPAPWERERLVHAVALALEAAGRPPSGRDAAGRPSASGYAVAPAAQSGVVEVSWHFPENAAENAAESAADDPAAGTAAGTAEAELARCQGVLEAYGWQCTLHHDRRRRAFLLVSPRRA</sequence>
<proteinExistence type="predicted"/>
<gene>
    <name evidence="2" type="ORF">SAMN05216252_107274</name>
</gene>
<keyword evidence="3" id="KW-1185">Reference proteome</keyword>
<dbReference type="OrthoDB" id="4304577at2"/>
<reference evidence="2 3" key="1">
    <citation type="submission" date="2017-06" db="EMBL/GenBank/DDBJ databases">
        <authorList>
            <person name="Kim H.J."/>
            <person name="Triplett B.A."/>
        </authorList>
    </citation>
    <scope>NUCLEOTIDE SEQUENCE [LARGE SCALE GENOMIC DNA]</scope>
    <source>
        <strain evidence="2 3">CGMCC 4.1858</strain>
    </source>
</reference>
<organism evidence="2 3">
    <name type="scientific">Actinacidiphila glaucinigra</name>
    <dbReference type="NCBI Taxonomy" id="235986"/>
    <lineage>
        <taxon>Bacteria</taxon>
        <taxon>Bacillati</taxon>
        <taxon>Actinomycetota</taxon>
        <taxon>Actinomycetes</taxon>
        <taxon>Kitasatosporales</taxon>
        <taxon>Streptomycetaceae</taxon>
        <taxon>Actinacidiphila</taxon>
    </lineage>
</organism>
<feature type="compositionally biased region" description="Low complexity" evidence="1">
    <location>
        <begin position="66"/>
        <end position="75"/>
    </location>
</feature>
<dbReference type="Proteomes" id="UP000198280">
    <property type="component" value="Unassembled WGS sequence"/>
</dbReference>
<dbReference type="AlphaFoldDB" id="A0A239G8C3"/>
<dbReference type="EMBL" id="FZOF01000007">
    <property type="protein sequence ID" value="SNS65331.1"/>
    <property type="molecule type" value="Genomic_DNA"/>
</dbReference>
<name>A0A239G8C3_9ACTN</name>
<protein>
    <submittedName>
        <fullName evidence="2">Uncharacterized protein</fullName>
    </submittedName>
</protein>
<dbReference type="RefSeq" id="WP_089224705.1">
    <property type="nucleotide sequence ID" value="NZ_FZOF01000007.1"/>
</dbReference>
<evidence type="ECO:0000313" key="2">
    <source>
        <dbReference type="EMBL" id="SNS65331.1"/>
    </source>
</evidence>
<feature type="region of interest" description="Disordered" evidence="1">
    <location>
        <begin position="66"/>
        <end position="106"/>
    </location>
</feature>
<evidence type="ECO:0000256" key="1">
    <source>
        <dbReference type="SAM" id="MobiDB-lite"/>
    </source>
</evidence>
<accession>A0A239G8C3</accession>